<feature type="domain" description="MoaB/Mog" evidence="7">
    <location>
        <begin position="174"/>
        <end position="311"/>
    </location>
</feature>
<dbReference type="InterPro" id="IPR038987">
    <property type="entry name" value="MoeA-like"/>
</dbReference>
<evidence type="ECO:0000259" key="7">
    <source>
        <dbReference type="SMART" id="SM00852"/>
    </source>
</evidence>
<comment type="function">
    <text evidence="1 6">Catalyzes the insertion of molybdate into adenylated molybdopterin with the concomitant release of AMP.</text>
</comment>
<comment type="catalytic activity">
    <reaction evidence="5">
        <text>adenylyl-molybdopterin + molybdate = Mo-molybdopterin + AMP + H(+)</text>
        <dbReference type="Rhea" id="RHEA:35047"/>
        <dbReference type="ChEBI" id="CHEBI:15378"/>
        <dbReference type="ChEBI" id="CHEBI:36264"/>
        <dbReference type="ChEBI" id="CHEBI:62727"/>
        <dbReference type="ChEBI" id="CHEBI:71302"/>
        <dbReference type="ChEBI" id="CHEBI:456215"/>
        <dbReference type="EC" id="2.10.1.1"/>
    </reaction>
</comment>
<keyword evidence="6 8" id="KW-0808">Transferase</keyword>
<accession>A0A4Q1B3D2</accession>
<comment type="pathway">
    <text evidence="2 6">Cofactor biosynthesis; molybdopterin biosynthesis.</text>
</comment>
<dbReference type="Gene3D" id="2.40.340.10">
    <property type="entry name" value="MoeA, C-terminal, domain IV"/>
    <property type="match status" value="1"/>
</dbReference>
<dbReference type="EC" id="2.10.1.1" evidence="6"/>
<keyword evidence="6" id="KW-0460">Magnesium</keyword>
<dbReference type="InterPro" id="IPR005111">
    <property type="entry name" value="MoeA_C_domain_IV"/>
</dbReference>
<comment type="caution">
    <text evidence="8">The sequence shown here is derived from an EMBL/GenBank/DDBJ whole genome shotgun (WGS) entry which is preliminary data.</text>
</comment>
<protein>
    <recommendedName>
        <fullName evidence="6">Molybdopterin molybdenumtransferase</fullName>
        <ecNumber evidence="6">2.10.1.1</ecNumber>
    </recommendedName>
</protein>
<dbReference type="InterPro" id="IPR001453">
    <property type="entry name" value="MoaB/Mog_dom"/>
</dbReference>
<proteinExistence type="inferred from homology"/>
<dbReference type="InterPro" id="IPR005110">
    <property type="entry name" value="MoeA_linker/N"/>
</dbReference>
<dbReference type="NCBIfam" id="TIGR00177">
    <property type="entry name" value="molyb_syn"/>
    <property type="match status" value="1"/>
</dbReference>
<dbReference type="RefSeq" id="WP_129061146.1">
    <property type="nucleotide sequence ID" value="NZ_NXIE01000002.1"/>
</dbReference>
<comment type="similarity">
    <text evidence="3 6">Belongs to the MoeA family.</text>
</comment>
<dbReference type="Pfam" id="PF00994">
    <property type="entry name" value="MoCF_biosynth"/>
    <property type="match status" value="1"/>
</dbReference>
<dbReference type="Gene3D" id="2.170.190.11">
    <property type="entry name" value="Molybdopterin biosynthesis moea protein, domain 3"/>
    <property type="match status" value="1"/>
</dbReference>
<name>A0A4Q1B3D2_9BACT</name>
<comment type="cofactor">
    <cofactor evidence="6">
        <name>Mg(2+)</name>
        <dbReference type="ChEBI" id="CHEBI:18420"/>
    </cofactor>
</comment>
<keyword evidence="6" id="KW-0479">Metal-binding</keyword>
<dbReference type="SUPFAM" id="SSF63882">
    <property type="entry name" value="MoeA N-terminal region -like"/>
    <property type="match status" value="1"/>
</dbReference>
<dbReference type="UniPathway" id="UPA00344"/>
<reference evidence="8 9" key="1">
    <citation type="submission" date="2017-09" db="EMBL/GenBank/DDBJ databases">
        <title>Genomics of the genus Arcobacter.</title>
        <authorList>
            <person name="Perez-Cataluna A."/>
            <person name="Figueras M.J."/>
            <person name="Salas-Masso N."/>
        </authorList>
    </citation>
    <scope>NUCLEOTIDE SEQUENCE [LARGE SCALE GENOMIC DNA]</scope>
    <source>
        <strain evidence="8 9">F156-34</strain>
    </source>
</reference>
<dbReference type="SMART" id="SM00852">
    <property type="entry name" value="MoCF_biosynth"/>
    <property type="match status" value="1"/>
</dbReference>
<evidence type="ECO:0000256" key="4">
    <source>
        <dbReference type="ARBA" id="ARBA00023150"/>
    </source>
</evidence>
<dbReference type="PANTHER" id="PTHR10192">
    <property type="entry name" value="MOLYBDOPTERIN BIOSYNTHESIS PROTEIN"/>
    <property type="match status" value="1"/>
</dbReference>
<evidence type="ECO:0000313" key="8">
    <source>
        <dbReference type="EMBL" id="RXK13325.1"/>
    </source>
</evidence>
<keyword evidence="6" id="KW-0500">Molybdenum</keyword>
<dbReference type="Gene3D" id="3.40.980.10">
    <property type="entry name" value="MoaB/Mog-like domain"/>
    <property type="match status" value="1"/>
</dbReference>
<evidence type="ECO:0000256" key="6">
    <source>
        <dbReference type="RuleBase" id="RU365090"/>
    </source>
</evidence>
<evidence type="ECO:0000256" key="2">
    <source>
        <dbReference type="ARBA" id="ARBA00005046"/>
    </source>
</evidence>
<organism evidence="8 9">
    <name type="scientific">Halarcobacter mediterraneus</name>
    <dbReference type="NCBI Taxonomy" id="2023153"/>
    <lineage>
        <taxon>Bacteria</taxon>
        <taxon>Pseudomonadati</taxon>
        <taxon>Campylobacterota</taxon>
        <taxon>Epsilonproteobacteria</taxon>
        <taxon>Campylobacterales</taxon>
        <taxon>Arcobacteraceae</taxon>
        <taxon>Halarcobacter</taxon>
    </lineage>
</organism>
<dbReference type="Proteomes" id="UP000289718">
    <property type="component" value="Unassembled WGS sequence"/>
</dbReference>
<sequence>MALNVKEVLTILTNLEIKHKYEIFPIEESINRICAENILSTIALPKFNNSAMDGYALRYEDINSELSICETIFAGDNKNVKLKDNECTKIMTGAKIPENATLIVPKEECIIKDEKIIISNKNLKKYSHIRFIGEDIGLNQVLIEEGTLLNSSHITLLSSQGISHIKLYKKPKIVVFASGEELKLHYEKIEDYQIYNSNTPTLIAKCKELDCEVHFIGQAKDSVKSLQNLINNSLDSDLIITSGGVSVGDADFTNEAFKGLGFKEIFKGIEIKPGKPTIFGKIEKTFILNLPGNPLASSLIFELFGKTLIQKLLGEKSIYQNYINAKIGIDLKIKKGRITIIPGLFDGEYFYPEEKRLPGMVSTLSKCNAMIVVDKDLSKLEKNSKIKILPLNWKFFSKEYKDFITYE</sequence>
<dbReference type="EMBL" id="NXIE01000002">
    <property type="protein sequence ID" value="RXK13325.1"/>
    <property type="molecule type" value="Genomic_DNA"/>
</dbReference>
<dbReference type="CDD" id="cd00887">
    <property type="entry name" value="MoeA"/>
    <property type="match status" value="1"/>
</dbReference>
<dbReference type="GO" id="GO:0061599">
    <property type="term" value="F:molybdopterin molybdotransferase activity"/>
    <property type="evidence" value="ECO:0007669"/>
    <property type="project" value="UniProtKB-UniRule"/>
</dbReference>
<dbReference type="SUPFAM" id="SSF63867">
    <property type="entry name" value="MoeA C-terminal domain-like"/>
    <property type="match status" value="1"/>
</dbReference>
<dbReference type="SUPFAM" id="SSF53218">
    <property type="entry name" value="Molybdenum cofactor biosynthesis proteins"/>
    <property type="match status" value="1"/>
</dbReference>
<evidence type="ECO:0000256" key="1">
    <source>
        <dbReference type="ARBA" id="ARBA00002901"/>
    </source>
</evidence>
<dbReference type="InterPro" id="IPR036688">
    <property type="entry name" value="MoeA_C_domain_IV_sf"/>
</dbReference>
<evidence type="ECO:0000256" key="5">
    <source>
        <dbReference type="ARBA" id="ARBA00047317"/>
    </source>
</evidence>
<gene>
    <name evidence="8" type="ORF">CP965_05855</name>
</gene>
<dbReference type="GO" id="GO:0006777">
    <property type="term" value="P:Mo-molybdopterin cofactor biosynthetic process"/>
    <property type="evidence" value="ECO:0007669"/>
    <property type="project" value="UniProtKB-UniRule"/>
</dbReference>
<dbReference type="AlphaFoldDB" id="A0A4Q1B3D2"/>
<dbReference type="Pfam" id="PF03454">
    <property type="entry name" value="MoeA_C"/>
    <property type="match status" value="1"/>
</dbReference>
<dbReference type="GO" id="GO:0005829">
    <property type="term" value="C:cytosol"/>
    <property type="evidence" value="ECO:0007669"/>
    <property type="project" value="TreeGrafter"/>
</dbReference>
<dbReference type="InterPro" id="IPR036425">
    <property type="entry name" value="MoaB/Mog-like_dom_sf"/>
</dbReference>
<dbReference type="Gene3D" id="3.90.105.10">
    <property type="entry name" value="Molybdopterin biosynthesis moea protein, domain 2"/>
    <property type="match status" value="1"/>
</dbReference>
<dbReference type="InterPro" id="IPR036135">
    <property type="entry name" value="MoeA_linker/N_sf"/>
</dbReference>
<dbReference type="PANTHER" id="PTHR10192:SF5">
    <property type="entry name" value="GEPHYRIN"/>
    <property type="match status" value="1"/>
</dbReference>
<evidence type="ECO:0000313" key="9">
    <source>
        <dbReference type="Proteomes" id="UP000289718"/>
    </source>
</evidence>
<keyword evidence="4 6" id="KW-0501">Molybdenum cofactor biosynthesis</keyword>
<evidence type="ECO:0000256" key="3">
    <source>
        <dbReference type="ARBA" id="ARBA00010763"/>
    </source>
</evidence>
<dbReference type="GO" id="GO:0046872">
    <property type="term" value="F:metal ion binding"/>
    <property type="evidence" value="ECO:0007669"/>
    <property type="project" value="UniProtKB-UniRule"/>
</dbReference>
<dbReference type="OrthoDB" id="9804758at2"/>
<dbReference type="Pfam" id="PF03453">
    <property type="entry name" value="MoeA_N"/>
    <property type="match status" value="1"/>
</dbReference>
<keyword evidence="9" id="KW-1185">Reference proteome</keyword>